<feature type="modified residue" description="4-aspartylphosphate" evidence="1">
    <location>
        <position position="225"/>
    </location>
</feature>
<dbReference type="PIRSF" id="PIRSF002867">
    <property type="entry name" value="CheV"/>
    <property type="match status" value="1"/>
</dbReference>
<evidence type="ECO:0000259" key="3">
    <source>
        <dbReference type="PROSITE" id="PS50851"/>
    </source>
</evidence>
<feature type="domain" description="CheW-like" evidence="3">
    <location>
        <begin position="8"/>
        <end position="149"/>
    </location>
</feature>
<dbReference type="PANTHER" id="PTHR47233:SF2">
    <property type="entry name" value="CHEMOTAXIS SIGNAL TRANSDUCTION SYSTEM RESPONSE REGULATOR CHEV"/>
    <property type="match status" value="1"/>
</dbReference>
<evidence type="ECO:0000313" key="5">
    <source>
        <dbReference type="Proteomes" id="UP000265903"/>
    </source>
</evidence>
<keyword evidence="5" id="KW-1185">Reference proteome</keyword>
<dbReference type="SUPFAM" id="SSF52172">
    <property type="entry name" value="CheY-like"/>
    <property type="match status" value="1"/>
</dbReference>
<dbReference type="Gene3D" id="2.30.30.40">
    <property type="entry name" value="SH3 Domains"/>
    <property type="match status" value="1"/>
</dbReference>
<dbReference type="EMBL" id="QMDL01000002">
    <property type="protein sequence ID" value="RMJ04478.1"/>
    <property type="molecule type" value="Genomic_DNA"/>
</dbReference>
<keyword evidence="1" id="KW-0597">Phosphoprotein</keyword>
<dbReference type="GO" id="GO:0000160">
    <property type="term" value="P:phosphorelay signal transduction system"/>
    <property type="evidence" value="ECO:0007669"/>
    <property type="project" value="InterPro"/>
</dbReference>
<accession>A0A3M2RGX4</accession>
<dbReference type="InterPro" id="IPR024181">
    <property type="entry name" value="Chemotax_regulator_CheV"/>
</dbReference>
<dbReference type="OrthoDB" id="9806105at2"/>
<dbReference type="InterPro" id="IPR036061">
    <property type="entry name" value="CheW-like_dom_sf"/>
</dbReference>
<dbReference type="InterPro" id="IPR002545">
    <property type="entry name" value="CheW-lke_dom"/>
</dbReference>
<dbReference type="PROSITE" id="PS50851">
    <property type="entry name" value="CHEW"/>
    <property type="match status" value="1"/>
</dbReference>
<evidence type="ECO:0000313" key="4">
    <source>
        <dbReference type="EMBL" id="RMJ04478.1"/>
    </source>
</evidence>
<dbReference type="PANTHER" id="PTHR47233">
    <property type="entry name" value="CHEMOTAXIS PROTEIN CHEV"/>
    <property type="match status" value="1"/>
</dbReference>
<gene>
    <name evidence="4" type="primary">cheV_1</name>
    <name evidence="4" type="ORF">DOQ08_01801</name>
</gene>
<organism evidence="4 5">
    <name type="scientific">Marinobacter litoralis</name>
    <dbReference type="NCBI Taxonomy" id="187981"/>
    <lineage>
        <taxon>Bacteria</taxon>
        <taxon>Pseudomonadati</taxon>
        <taxon>Pseudomonadota</taxon>
        <taxon>Gammaproteobacteria</taxon>
        <taxon>Pseudomonadales</taxon>
        <taxon>Marinobacteraceae</taxon>
        <taxon>Marinobacter</taxon>
    </lineage>
</organism>
<dbReference type="SUPFAM" id="SSF50341">
    <property type="entry name" value="CheW-like"/>
    <property type="match status" value="1"/>
</dbReference>
<protein>
    <submittedName>
        <fullName evidence="4">Chemotaxis protein CheV</fullName>
    </submittedName>
</protein>
<evidence type="ECO:0000256" key="1">
    <source>
        <dbReference type="PROSITE-ProRule" id="PRU00169"/>
    </source>
</evidence>
<dbReference type="RefSeq" id="WP_114334552.1">
    <property type="nucleotide sequence ID" value="NZ_QMDL01000002.1"/>
</dbReference>
<dbReference type="GO" id="GO:0006935">
    <property type="term" value="P:chemotaxis"/>
    <property type="evidence" value="ECO:0007669"/>
    <property type="project" value="InterPro"/>
</dbReference>
<feature type="domain" description="Response regulatory" evidence="2">
    <location>
        <begin position="171"/>
        <end position="292"/>
    </location>
</feature>
<dbReference type="Gene3D" id="3.40.50.2300">
    <property type="match status" value="1"/>
</dbReference>
<name>A0A3M2RGX4_9GAMM</name>
<dbReference type="PROSITE" id="PS50110">
    <property type="entry name" value="RESPONSE_REGULATORY"/>
    <property type="match status" value="1"/>
</dbReference>
<sequence>MSNQGKQSQKLLLFRLFGSRLFGIGTLKIREILPFRRVTKLPHSHHAVIGTATFRGSAVPVIDMSAAVGYPALTKEERENASIIVTDVQRREIGFLVRGVQQIIETDWKSVMPPPKALGANVFITGLLDTGSNIIQLLDVELLLAKVYPESLDTQEVMLSEVQSETLGSLNILLVDDSQVARKQLSDVLDSKGIHYHVTTNGSDALDILLKEHGSGHPIEILVSDIEMPGLDGYELAFNVRDNSSLKQPYIILHTSLNSEMSLSYANQVGANEALTKFDAEELLQAMLRGASSSTFRADTQSASSRSIG</sequence>
<dbReference type="Proteomes" id="UP000265903">
    <property type="component" value="Unassembled WGS sequence"/>
</dbReference>
<dbReference type="SMART" id="SM00448">
    <property type="entry name" value="REC"/>
    <property type="match status" value="1"/>
</dbReference>
<reference evidence="4 5" key="1">
    <citation type="submission" date="2018-08" db="EMBL/GenBank/DDBJ databases">
        <title>Whole Genome Sequence of the Moderate Halophilic Marine Bacterium Marinobacter litoralis Sw-45.</title>
        <authorList>
            <person name="Musa H."/>
        </authorList>
    </citation>
    <scope>NUCLEOTIDE SEQUENCE [LARGE SCALE GENOMIC DNA]</scope>
    <source>
        <strain evidence="4 5">Sw-45</strain>
    </source>
</reference>
<evidence type="ECO:0000259" key="2">
    <source>
        <dbReference type="PROSITE" id="PS50110"/>
    </source>
</evidence>
<dbReference type="SMART" id="SM00260">
    <property type="entry name" value="CheW"/>
    <property type="match status" value="1"/>
</dbReference>
<dbReference type="InterPro" id="IPR011006">
    <property type="entry name" value="CheY-like_superfamily"/>
</dbReference>
<dbReference type="Gene3D" id="2.40.50.180">
    <property type="entry name" value="CheA-289, Domain 4"/>
    <property type="match status" value="1"/>
</dbReference>
<dbReference type="InterPro" id="IPR001789">
    <property type="entry name" value="Sig_transdc_resp-reg_receiver"/>
</dbReference>
<dbReference type="AlphaFoldDB" id="A0A3M2RGX4"/>
<dbReference type="Pfam" id="PF00072">
    <property type="entry name" value="Response_reg"/>
    <property type="match status" value="1"/>
</dbReference>
<comment type="caution">
    <text evidence="4">The sequence shown here is derived from an EMBL/GenBank/DDBJ whole genome shotgun (WGS) entry which is preliminary data.</text>
</comment>
<dbReference type="Pfam" id="PF01584">
    <property type="entry name" value="CheW"/>
    <property type="match status" value="1"/>
</dbReference>
<proteinExistence type="predicted"/>